<dbReference type="Gene3D" id="2.115.10.20">
    <property type="entry name" value="Glycosyl hydrolase domain, family 43"/>
    <property type="match status" value="1"/>
</dbReference>
<keyword evidence="3 4" id="KW-0326">Glycosidase</keyword>
<comment type="similarity">
    <text evidence="1 4">Belongs to the glycosyl hydrolase 43 family.</text>
</comment>
<protein>
    <submittedName>
        <fullName evidence="5">Family 43 glycoside hydrolase</fullName>
    </submittedName>
</protein>
<dbReference type="PANTHER" id="PTHR22925:SF3">
    <property type="entry name" value="GLYCOSYL HYDROLASE FAMILY PROTEIN 43"/>
    <property type="match status" value="1"/>
</dbReference>
<comment type="caution">
    <text evidence="5">The sequence shown here is derived from an EMBL/GenBank/DDBJ whole genome shotgun (WGS) entry which is preliminary data.</text>
</comment>
<dbReference type="Pfam" id="PF04616">
    <property type="entry name" value="Glyco_hydro_43"/>
    <property type="match status" value="1"/>
</dbReference>
<evidence type="ECO:0000313" key="5">
    <source>
        <dbReference type="EMBL" id="OZG63785.1"/>
    </source>
</evidence>
<dbReference type="PANTHER" id="PTHR22925">
    <property type="entry name" value="GLYCOSYL HYDROLASE 43 FAMILY MEMBER"/>
    <property type="match status" value="1"/>
</dbReference>
<evidence type="ECO:0000313" key="6">
    <source>
        <dbReference type="Proteomes" id="UP000216074"/>
    </source>
</evidence>
<dbReference type="AlphaFoldDB" id="A0A261FXT0"/>
<organism evidence="5 6">
    <name type="scientific">Bifidobacterium hapali</name>
    <dbReference type="NCBI Taxonomy" id="1630172"/>
    <lineage>
        <taxon>Bacteria</taxon>
        <taxon>Bacillati</taxon>
        <taxon>Actinomycetota</taxon>
        <taxon>Actinomycetes</taxon>
        <taxon>Bifidobacteriales</taxon>
        <taxon>Bifidobacteriaceae</taxon>
        <taxon>Bifidobacterium</taxon>
    </lineage>
</organism>
<sequence>MAILHGVQLFRDTDGNVAQLHGIGVQRFGDRWYAYGEIKHNGNLFQGVACYTTTDFATWRNEGTVLSVGDEGSITGPKRIIERPKVMRRPSDGKYVMYLHVDGEGNYGYAHIGTAISDSPTGPFEFLSTFQFRGYESRDIGVFQDEDGTGYILSEDRPHGTHIYRLSEDYLSVVEDVVCLRGTNYRFGYESPIMVKRDGIYYWFGSQLTGWDCNDNMYATATDLHGPWSDWQPFTPEGSRTFESQCDIIVPLDGAAGNTATSSGDTADATAGRDDYHATRFLYIGDRWNNKDLGNSELVTLPIEIGDRKALLEWHDEWDNQL</sequence>
<evidence type="ECO:0000256" key="4">
    <source>
        <dbReference type="RuleBase" id="RU361187"/>
    </source>
</evidence>
<evidence type="ECO:0000256" key="1">
    <source>
        <dbReference type="ARBA" id="ARBA00009865"/>
    </source>
</evidence>
<dbReference type="GO" id="GO:0004553">
    <property type="term" value="F:hydrolase activity, hydrolyzing O-glycosyl compounds"/>
    <property type="evidence" value="ECO:0007669"/>
    <property type="project" value="InterPro"/>
</dbReference>
<dbReference type="RefSeq" id="WP_094730202.1">
    <property type="nucleotide sequence ID" value="NZ_MWWY01000029.1"/>
</dbReference>
<evidence type="ECO:0000256" key="3">
    <source>
        <dbReference type="ARBA" id="ARBA00023295"/>
    </source>
</evidence>
<accession>A0A261FXT0</accession>
<reference evidence="5 6" key="1">
    <citation type="journal article" date="2017" name="BMC Genomics">
        <title>Comparative genomic and phylogenomic analyses of the Bifidobacteriaceae family.</title>
        <authorList>
            <person name="Lugli G.A."/>
            <person name="Milani C."/>
            <person name="Turroni F."/>
            <person name="Duranti S."/>
            <person name="Mancabelli L."/>
            <person name="Mangifesta M."/>
            <person name="Ferrario C."/>
            <person name="Modesto M."/>
            <person name="Mattarelli P."/>
            <person name="Jiri K."/>
            <person name="van Sinderen D."/>
            <person name="Ventura M."/>
        </authorList>
    </citation>
    <scope>NUCLEOTIDE SEQUENCE [LARGE SCALE GENOMIC DNA]</scope>
    <source>
        <strain evidence="5 6">DSM 100202</strain>
    </source>
</reference>
<gene>
    <name evidence="5" type="ORF">BHAP_1604</name>
</gene>
<dbReference type="Proteomes" id="UP000216074">
    <property type="component" value="Unassembled WGS sequence"/>
</dbReference>
<dbReference type="InterPro" id="IPR006710">
    <property type="entry name" value="Glyco_hydro_43"/>
</dbReference>
<name>A0A261FXT0_9BIFI</name>
<dbReference type="GO" id="GO:0005975">
    <property type="term" value="P:carbohydrate metabolic process"/>
    <property type="evidence" value="ECO:0007669"/>
    <property type="project" value="InterPro"/>
</dbReference>
<keyword evidence="2 4" id="KW-0378">Hydrolase</keyword>
<dbReference type="InterPro" id="IPR023296">
    <property type="entry name" value="Glyco_hydro_beta-prop_sf"/>
</dbReference>
<proteinExistence type="inferred from homology"/>
<dbReference type="CDD" id="cd18821">
    <property type="entry name" value="GH43_Pc3Gal43A-like"/>
    <property type="match status" value="1"/>
</dbReference>
<dbReference type="EMBL" id="MWWY01000029">
    <property type="protein sequence ID" value="OZG63785.1"/>
    <property type="molecule type" value="Genomic_DNA"/>
</dbReference>
<evidence type="ECO:0000256" key="2">
    <source>
        <dbReference type="ARBA" id="ARBA00022801"/>
    </source>
</evidence>
<dbReference type="OrthoDB" id="231241at2"/>
<dbReference type="SUPFAM" id="SSF75005">
    <property type="entry name" value="Arabinanase/levansucrase/invertase"/>
    <property type="match status" value="1"/>
</dbReference>
<keyword evidence="6" id="KW-1185">Reference proteome</keyword>